<dbReference type="AlphaFoldDB" id="A0A6G1HTU5"/>
<sequence length="239" mass="26961">MPTEQQLNELRALIGGDFDPLILDLHNEERLRGDERRLLANTESANTAADNPTHLAIEDLGRTIAEYQAVLGRLRRILDTDRVEHKTLSFDILRNGNWKLHLSKLQTREIRRLYPGIQWVTVSPPFIVLVFRNSMLPLPNPAWIGGAPAYFTTDKKDACLDRGRQGYDSAVEGPFLTARSSEGCEDVCSQLEERGFEVRGAQSWGNFLQILFSAGPGTTKCRRLPTLFYGLPTFYKKAA</sequence>
<evidence type="ECO:0000313" key="2">
    <source>
        <dbReference type="Proteomes" id="UP000799640"/>
    </source>
</evidence>
<reference evidence="1" key="1">
    <citation type="journal article" date="2020" name="Stud. Mycol.">
        <title>101 Dothideomycetes genomes: a test case for predicting lifestyles and emergence of pathogens.</title>
        <authorList>
            <person name="Haridas S."/>
            <person name="Albert R."/>
            <person name="Binder M."/>
            <person name="Bloem J."/>
            <person name="Labutti K."/>
            <person name="Salamov A."/>
            <person name="Andreopoulos B."/>
            <person name="Baker S."/>
            <person name="Barry K."/>
            <person name="Bills G."/>
            <person name="Bluhm B."/>
            <person name="Cannon C."/>
            <person name="Castanera R."/>
            <person name="Culley D."/>
            <person name="Daum C."/>
            <person name="Ezra D."/>
            <person name="Gonzalez J."/>
            <person name="Henrissat B."/>
            <person name="Kuo A."/>
            <person name="Liang C."/>
            <person name="Lipzen A."/>
            <person name="Lutzoni F."/>
            <person name="Magnuson J."/>
            <person name="Mondo S."/>
            <person name="Nolan M."/>
            <person name="Ohm R."/>
            <person name="Pangilinan J."/>
            <person name="Park H.-J."/>
            <person name="Ramirez L."/>
            <person name="Alfaro M."/>
            <person name="Sun H."/>
            <person name="Tritt A."/>
            <person name="Yoshinaga Y."/>
            <person name="Zwiers L.-H."/>
            <person name="Turgeon B."/>
            <person name="Goodwin S."/>
            <person name="Spatafora J."/>
            <person name="Crous P."/>
            <person name="Grigoriev I."/>
        </authorList>
    </citation>
    <scope>NUCLEOTIDE SEQUENCE</scope>
    <source>
        <strain evidence="1">CBS 262.69</strain>
    </source>
</reference>
<organism evidence="1 2">
    <name type="scientific">Trichodelitschia bisporula</name>
    <dbReference type="NCBI Taxonomy" id="703511"/>
    <lineage>
        <taxon>Eukaryota</taxon>
        <taxon>Fungi</taxon>
        <taxon>Dikarya</taxon>
        <taxon>Ascomycota</taxon>
        <taxon>Pezizomycotina</taxon>
        <taxon>Dothideomycetes</taxon>
        <taxon>Dothideomycetes incertae sedis</taxon>
        <taxon>Phaeotrichales</taxon>
        <taxon>Phaeotrichaceae</taxon>
        <taxon>Trichodelitschia</taxon>
    </lineage>
</organism>
<evidence type="ECO:0000313" key="1">
    <source>
        <dbReference type="EMBL" id="KAF2399331.1"/>
    </source>
</evidence>
<gene>
    <name evidence="1" type="ORF">EJ06DRAFT_549975</name>
</gene>
<protein>
    <submittedName>
        <fullName evidence="1">Uncharacterized protein</fullName>
    </submittedName>
</protein>
<keyword evidence="2" id="KW-1185">Reference proteome</keyword>
<dbReference type="EMBL" id="ML996698">
    <property type="protein sequence ID" value="KAF2399331.1"/>
    <property type="molecule type" value="Genomic_DNA"/>
</dbReference>
<accession>A0A6G1HTU5</accession>
<dbReference type="Proteomes" id="UP000799640">
    <property type="component" value="Unassembled WGS sequence"/>
</dbReference>
<proteinExistence type="predicted"/>
<name>A0A6G1HTU5_9PEZI</name>